<dbReference type="InterPro" id="IPR002401">
    <property type="entry name" value="Cyt_P450_E_grp-I"/>
</dbReference>
<evidence type="ECO:0000313" key="10">
    <source>
        <dbReference type="Proteomes" id="UP001187471"/>
    </source>
</evidence>
<dbReference type="GO" id="GO:0020037">
    <property type="term" value="F:heme binding"/>
    <property type="evidence" value="ECO:0007669"/>
    <property type="project" value="InterPro"/>
</dbReference>
<evidence type="ECO:0000256" key="6">
    <source>
        <dbReference type="ARBA" id="ARBA00023004"/>
    </source>
</evidence>
<dbReference type="PROSITE" id="PS00086">
    <property type="entry name" value="CYTOCHROME_P450"/>
    <property type="match status" value="1"/>
</dbReference>
<keyword evidence="5 8" id="KW-0560">Oxidoreductase</keyword>
<protein>
    <recommendedName>
        <fullName evidence="11">Ent-kaurenoic acid oxidase</fullName>
    </recommendedName>
</protein>
<dbReference type="PRINTS" id="PR00385">
    <property type="entry name" value="P450"/>
</dbReference>
<evidence type="ECO:0000256" key="4">
    <source>
        <dbReference type="ARBA" id="ARBA00022989"/>
    </source>
</evidence>
<keyword evidence="2" id="KW-0812">Transmembrane</keyword>
<keyword evidence="8" id="KW-0503">Monooxygenase</keyword>
<dbReference type="EMBL" id="JAVXUO010000327">
    <property type="protein sequence ID" value="KAK2993327.1"/>
    <property type="molecule type" value="Genomic_DNA"/>
</dbReference>
<dbReference type="InterPro" id="IPR001128">
    <property type="entry name" value="Cyt_P450"/>
</dbReference>
<comment type="caution">
    <text evidence="9">The sequence shown here is derived from an EMBL/GenBank/DDBJ whole genome shotgun (WGS) entry which is preliminary data.</text>
</comment>
<proteinExistence type="inferred from homology"/>
<dbReference type="InterPro" id="IPR036396">
    <property type="entry name" value="Cyt_P450_sf"/>
</dbReference>
<dbReference type="SUPFAM" id="SSF48264">
    <property type="entry name" value="Cytochrome P450"/>
    <property type="match status" value="1"/>
</dbReference>
<organism evidence="9 10">
    <name type="scientific">Escallonia rubra</name>
    <dbReference type="NCBI Taxonomy" id="112253"/>
    <lineage>
        <taxon>Eukaryota</taxon>
        <taxon>Viridiplantae</taxon>
        <taxon>Streptophyta</taxon>
        <taxon>Embryophyta</taxon>
        <taxon>Tracheophyta</taxon>
        <taxon>Spermatophyta</taxon>
        <taxon>Magnoliopsida</taxon>
        <taxon>eudicotyledons</taxon>
        <taxon>Gunneridae</taxon>
        <taxon>Pentapetalae</taxon>
        <taxon>asterids</taxon>
        <taxon>campanulids</taxon>
        <taxon>Escalloniales</taxon>
        <taxon>Escalloniaceae</taxon>
        <taxon>Escallonia</taxon>
    </lineage>
</organism>
<evidence type="ECO:0000256" key="7">
    <source>
        <dbReference type="PIRSR" id="PIRSR602401-1"/>
    </source>
</evidence>
<dbReference type="Gene3D" id="1.10.630.10">
    <property type="entry name" value="Cytochrome P450"/>
    <property type="match status" value="1"/>
</dbReference>
<comment type="similarity">
    <text evidence="8">Belongs to the cytochrome P450 family.</text>
</comment>
<keyword evidence="3 7" id="KW-0479">Metal-binding</keyword>
<evidence type="ECO:0000256" key="5">
    <source>
        <dbReference type="ARBA" id="ARBA00023002"/>
    </source>
</evidence>
<dbReference type="PANTHER" id="PTHR24286:SF12">
    <property type="entry name" value="CYTOCHROME P450 FAMILY PROTEIN, EXPRESSED"/>
    <property type="match status" value="1"/>
</dbReference>
<keyword evidence="7 8" id="KW-0349">Heme</keyword>
<dbReference type="GO" id="GO:0016125">
    <property type="term" value="P:sterol metabolic process"/>
    <property type="evidence" value="ECO:0007669"/>
    <property type="project" value="TreeGrafter"/>
</dbReference>
<reference evidence="9" key="1">
    <citation type="submission" date="2022-12" db="EMBL/GenBank/DDBJ databases">
        <title>Draft genome assemblies for two species of Escallonia (Escalloniales).</title>
        <authorList>
            <person name="Chanderbali A."/>
            <person name="Dervinis C."/>
            <person name="Anghel I."/>
            <person name="Soltis D."/>
            <person name="Soltis P."/>
            <person name="Zapata F."/>
        </authorList>
    </citation>
    <scope>NUCLEOTIDE SEQUENCE</scope>
    <source>
        <strain evidence="9">UCBG92.1500</strain>
        <tissue evidence="9">Leaf</tissue>
    </source>
</reference>
<dbReference type="AlphaFoldDB" id="A0AA88RY91"/>
<dbReference type="PANTHER" id="PTHR24286">
    <property type="entry name" value="CYTOCHROME P450 26"/>
    <property type="match status" value="1"/>
</dbReference>
<dbReference type="GO" id="GO:0016132">
    <property type="term" value="P:brassinosteroid biosynthetic process"/>
    <property type="evidence" value="ECO:0007669"/>
    <property type="project" value="TreeGrafter"/>
</dbReference>
<keyword evidence="10" id="KW-1185">Reference proteome</keyword>
<dbReference type="GO" id="GO:0016705">
    <property type="term" value="F:oxidoreductase activity, acting on paired donors, with incorporation or reduction of molecular oxygen"/>
    <property type="evidence" value="ECO:0007669"/>
    <property type="project" value="InterPro"/>
</dbReference>
<name>A0AA88RY91_9ASTE</name>
<dbReference type="Pfam" id="PF00067">
    <property type="entry name" value="p450"/>
    <property type="match status" value="1"/>
</dbReference>
<evidence type="ECO:0000313" key="9">
    <source>
        <dbReference type="EMBL" id="KAK2993327.1"/>
    </source>
</evidence>
<comment type="subcellular location">
    <subcellularLocation>
        <location evidence="1">Membrane</location>
        <topology evidence="1">Single-pass membrane protein</topology>
    </subcellularLocation>
</comment>
<keyword evidence="4" id="KW-0472">Membrane</keyword>
<dbReference type="GO" id="GO:0004497">
    <property type="term" value="F:monooxygenase activity"/>
    <property type="evidence" value="ECO:0007669"/>
    <property type="project" value="UniProtKB-KW"/>
</dbReference>
<dbReference type="GO" id="GO:0016020">
    <property type="term" value="C:membrane"/>
    <property type="evidence" value="ECO:0007669"/>
    <property type="project" value="UniProtKB-SubCell"/>
</dbReference>
<evidence type="ECO:0000256" key="2">
    <source>
        <dbReference type="ARBA" id="ARBA00022692"/>
    </source>
</evidence>
<evidence type="ECO:0008006" key="11">
    <source>
        <dbReference type="Google" id="ProtNLM"/>
    </source>
</evidence>
<feature type="binding site" description="axial binding residue" evidence="7">
    <location>
        <position position="514"/>
    </location>
    <ligand>
        <name>heme</name>
        <dbReference type="ChEBI" id="CHEBI:30413"/>
    </ligand>
    <ligandPart>
        <name>Fe</name>
        <dbReference type="ChEBI" id="CHEBI:18248"/>
    </ligandPart>
</feature>
<dbReference type="GO" id="GO:0010268">
    <property type="term" value="P:brassinosteroid homeostasis"/>
    <property type="evidence" value="ECO:0007669"/>
    <property type="project" value="TreeGrafter"/>
</dbReference>
<evidence type="ECO:0000256" key="1">
    <source>
        <dbReference type="ARBA" id="ARBA00004167"/>
    </source>
</evidence>
<dbReference type="InterPro" id="IPR017972">
    <property type="entry name" value="Cyt_P450_CS"/>
</dbReference>
<keyword evidence="4" id="KW-1133">Transmembrane helix</keyword>
<accession>A0AA88RY91</accession>
<evidence type="ECO:0000256" key="8">
    <source>
        <dbReference type="RuleBase" id="RU000461"/>
    </source>
</evidence>
<dbReference type="PRINTS" id="PR00463">
    <property type="entry name" value="EP450I"/>
</dbReference>
<evidence type="ECO:0000256" key="3">
    <source>
        <dbReference type="ARBA" id="ARBA00022723"/>
    </source>
</evidence>
<keyword evidence="6 7" id="KW-0408">Iron</keyword>
<gene>
    <name evidence="9" type="ORF">RJ640_005363</name>
</gene>
<comment type="cofactor">
    <cofactor evidence="7">
        <name>heme</name>
        <dbReference type="ChEBI" id="CHEBI:30413"/>
    </cofactor>
</comment>
<dbReference type="Proteomes" id="UP001187471">
    <property type="component" value="Unassembled WGS sequence"/>
</dbReference>
<dbReference type="GO" id="GO:0005506">
    <property type="term" value="F:iron ion binding"/>
    <property type="evidence" value="ECO:0007669"/>
    <property type="project" value="InterPro"/>
</dbReference>
<sequence>MARSFATAVLGSWMQGEGAFGERSAMGRRAIGCRKVCRHCITIPLAQKIKLSVDSLVVLVYMNLELQVICLTDMEISAQDLEIGMDVTVAVWVSLVPLLASLLWWWNDLWFGLPVRRRCSASGTKLPPGHMGVPFLGEMLNFLWYFKLLRRPDDYINSKRRKYGDGVGMYRSHLFGSPAIIACSPSVNKFVFQSDANFIMEWPAVEIVGSSSMVTVQGKAHTRLRTLVSRAINQPDALRRIAPLFQPRVIAALQSWAEKGRILGFNEAKKVTFENIGMFFAGFEPGPVLDTLDELFAGLIHGIRAYPVDIPGTAYHHALQCRKKAVGIFREELEKRKRNQNCAEAKNDLLDELMQLKDDEGKQLSDIEVLDNIVGFVVAGYGTTSLAKMWALYYLAKYPNVLQKLREENMPLAKKKTGDLITSDEIAKLKYTNMVVEETIRLANIAAVVFRTATKDVDYKGYKIPKGWKVLLWVRYLHTNPENFEDPMCFNPERWKEPAKPGAYQVFGGGSRVCVGNMLARLQLAIFLHHLSAGYKWELVNPESETSYLSHPKPVDGVEISFSKL</sequence>